<evidence type="ECO:0000256" key="4">
    <source>
        <dbReference type="ARBA" id="ARBA00022485"/>
    </source>
</evidence>
<accession>A0A9J6P4R0</accession>
<dbReference type="InterPro" id="IPR019546">
    <property type="entry name" value="TAT_signal_bac_arc"/>
</dbReference>
<gene>
    <name evidence="12" type="ORF">KDK92_18645</name>
</gene>
<evidence type="ECO:0000256" key="7">
    <source>
        <dbReference type="ARBA" id="ARBA00023004"/>
    </source>
</evidence>
<reference evidence="12" key="2">
    <citation type="submission" date="2021-04" db="EMBL/GenBank/DDBJ databases">
        <authorList>
            <person name="Dong X."/>
        </authorList>
    </citation>
    <scope>NUCLEOTIDE SEQUENCE</scope>
    <source>
        <strain evidence="12">ZWT</strain>
    </source>
</reference>
<reference evidence="12" key="1">
    <citation type="journal article" date="2021" name="mSystems">
        <title>Bacteria and Archaea Synergistically Convert Glycine Betaine to Biogenic Methane in the Formosa Cold Seep of the South China Sea.</title>
        <authorList>
            <person name="Li L."/>
            <person name="Zhang W."/>
            <person name="Zhang S."/>
            <person name="Song L."/>
            <person name="Sun Q."/>
            <person name="Zhang H."/>
            <person name="Xiang H."/>
            <person name="Dong X."/>
        </authorList>
    </citation>
    <scope>NUCLEOTIDE SEQUENCE</scope>
    <source>
        <strain evidence="12">ZWT</strain>
    </source>
</reference>
<keyword evidence="8" id="KW-0411">Iron-sulfur</keyword>
<dbReference type="Proteomes" id="UP001056429">
    <property type="component" value="Unassembled WGS sequence"/>
</dbReference>
<dbReference type="GO" id="GO:0005886">
    <property type="term" value="C:plasma membrane"/>
    <property type="evidence" value="ECO:0007669"/>
    <property type="project" value="UniProtKB-SubCell"/>
</dbReference>
<keyword evidence="6" id="KW-0732">Signal</keyword>
<keyword evidence="9" id="KW-0472">Membrane</keyword>
<dbReference type="InterPro" id="IPR004453">
    <property type="entry name" value="QueG"/>
</dbReference>
<dbReference type="InterPro" id="IPR017896">
    <property type="entry name" value="4Fe4S_Fe-S-bd"/>
</dbReference>
<dbReference type="GO" id="GO:0051539">
    <property type="term" value="F:4 iron, 4 sulfur cluster binding"/>
    <property type="evidence" value="ECO:0007669"/>
    <property type="project" value="UniProtKB-KW"/>
</dbReference>
<dbReference type="PANTHER" id="PTHR30002:SF4">
    <property type="entry name" value="EPOXYQUEUOSINE REDUCTASE"/>
    <property type="match status" value="1"/>
</dbReference>
<dbReference type="InterPro" id="IPR012832">
    <property type="entry name" value="RDH"/>
</dbReference>
<evidence type="ECO:0000256" key="5">
    <source>
        <dbReference type="ARBA" id="ARBA00022723"/>
    </source>
</evidence>
<keyword evidence="5" id="KW-0479">Metal-binding</keyword>
<sequence length="518" mass="58038">MNRREFLKVAGVTTAATGAALAVNPKKVMASVELGKHQDDYPYEVTKDFKGFSSKNVMFMRMFWDKKRYKDEYINSTYDYHTPIETGIHFYAGMKGYVPLTAHDPNKEGFRPVDVALSTAADSVNMDFGGMSKFTCANPTLQTYPINPKTGEAMKDMPVLTQGLFTWDNSSVDMRVKQGVEPYKFKDAKDAAKYVKKAAKFMGADLVGIAPYNERTKRWTYTEWTNPNVKEFNMPDGSKTFSPVNPIKLKKGEFETYGVTTRESDFMREAGFEPKSIIVMAFKQDYDAMKTAPTAVSRGATSMAYSQMAETAYKVAKFLKEMGYKAAQCGNDTAVSVPLAIEAGLGEGSRMGMVVTEQFGPSVRLAKVYTNLEIHPDKPKTFGVKEFCDVCMKCADACPGKSISKEPITVVKEGMEFDTGKVGKSNISGVEKWFVNGERCLSFWNYNDGGCTTCVAVCPYNKIDEWHHDLSKLMTLTPFKPLLRSFDEWFGYGGPVEPEVRLESKYLKDAVNDFWDKL</sequence>
<dbReference type="InterPro" id="IPR017900">
    <property type="entry name" value="4Fe4S_Fe_S_CS"/>
</dbReference>
<dbReference type="Pfam" id="PF13484">
    <property type="entry name" value="Fer4_16"/>
    <property type="match status" value="1"/>
</dbReference>
<proteinExistence type="predicted"/>
<evidence type="ECO:0000313" key="13">
    <source>
        <dbReference type="Proteomes" id="UP001056429"/>
    </source>
</evidence>
<dbReference type="PANTHER" id="PTHR30002">
    <property type="entry name" value="EPOXYQUEUOSINE REDUCTASE"/>
    <property type="match status" value="1"/>
</dbReference>
<evidence type="ECO:0000259" key="11">
    <source>
        <dbReference type="PROSITE" id="PS51379"/>
    </source>
</evidence>
<dbReference type="AlphaFoldDB" id="A0A9J6P4R0"/>
<evidence type="ECO:0000256" key="8">
    <source>
        <dbReference type="ARBA" id="ARBA00023014"/>
    </source>
</evidence>
<keyword evidence="3" id="KW-1003">Cell membrane</keyword>
<comment type="cofactor">
    <cofactor evidence="10">
        <name>corrinoid</name>
        <dbReference type="ChEBI" id="CHEBI:33913"/>
    </cofactor>
</comment>
<evidence type="ECO:0000256" key="9">
    <source>
        <dbReference type="ARBA" id="ARBA00023136"/>
    </source>
</evidence>
<dbReference type="PROSITE" id="PS00198">
    <property type="entry name" value="4FE4S_FER_1"/>
    <property type="match status" value="1"/>
</dbReference>
<evidence type="ECO:0000256" key="1">
    <source>
        <dbReference type="ARBA" id="ARBA00001966"/>
    </source>
</evidence>
<protein>
    <submittedName>
        <fullName evidence="12">Reductive dehalogenase</fullName>
    </submittedName>
</protein>
<comment type="subcellular location">
    <subcellularLocation>
        <location evidence="2">Cell membrane</location>
    </subcellularLocation>
</comment>
<keyword evidence="7" id="KW-0408">Iron</keyword>
<evidence type="ECO:0000256" key="10">
    <source>
        <dbReference type="ARBA" id="ARBA00029374"/>
    </source>
</evidence>
<organism evidence="12 13">
    <name type="scientific">Oceanirhabdus seepicola</name>
    <dbReference type="NCBI Taxonomy" id="2828781"/>
    <lineage>
        <taxon>Bacteria</taxon>
        <taxon>Bacillati</taxon>
        <taxon>Bacillota</taxon>
        <taxon>Clostridia</taxon>
        <taxon>Eubacteriales</taxon>
        <taxon>Clostridiaceae</taxon>
        <taxon>Oceanirhabdus</taxon>
    </lineage>
</organism>
<dbReference type="PROSITE" id="PS51318">
    <property type="entry name" value="TAT"/>
    <property type="match status" value="1"/>
</dbReference>
<dbReference type="Gene3D" id="3.30.70.20">
    <property type="match status" value="1"/>
</dbReference>
<dbReference type="GO" id="GO:0008616">
    <property type="term" value="P:tRNA queuosine(34) biosynthetic process"/>
    <property type="evidence" value="ECO:0007669"/>
    <property type="project" value="InterPro"/>
</dbReference>
<dbReference type="RefSeq" id="WP_250860902.1">
    <property type="nucleotide sequence ID" value="NZ_JAGSOJ010000004.1"/>
</dbReference>
<dbReference type="GO" id="GO:0046872">
    <property type="term" value="F:metal ion binding"/>
    <property type="evidence" value="ECO:0007669"/>
    <property type="project" value="UniProtKB-KW"/>
</dbReference>
<keyword evidence="4" id="KW-0004">4Fe-4S</keyword>
<dbReference type="InterPro" id="IPR006311">
    <property type="entry name" value="TAT_signal"/>
</dbReference>
<evidence type="ECO:0000313" key="12">
    <source>
        <dbReference type="EMBL" id="MCM1991762.1"/>
    </source>
</evidence>
<dbReference type="EMBL" id="JAGSOJ010000004">
    <property type="protein sequence ID" value="MCM1991762.1"/>
    <property type="molecule type" value="Genomic_DNA"/>
</dbReference>
<comment type="cofactor">
    <cofactor evidence="1">
        <name>[4Fe-4S] cluster</name>
        <dbReference type="ChEBI" id="CHEBI:49883"/>
    </cofactor>
</comment>
<dbReference type="NCBIfam" id="TIGR02486">
    <property type="entry name" value="RDH"/>
    <property type="match status" value="1"/>
</dbReference>
<name>A0A9J6P4R0_9CLOT</name>
<dbReference type="NCBIfam" id="TIGR01409">
    <property type="entry name" value="TAT_signal_seq"/>
    <property type="match status" value="1"/>
</dbReference>
<feature type="domain" description="4Fe-4S ferredoxin-type" evidence="11">
    <location>
        <begin position="379"/>
        <end position="408"/>
    </location>
</feature>
<keyword evidence="13" id="KW-1185">Reference proteome</keyword>
<evidence type="ECO:0000256" key="2">
    <source>
        <dbReference type="ARBA" id="ARBA00004236"/>
    </source>
</evidence>
<dbReference type="GO" id="GO:0052693">
    <property type="term" value="F:epoxyqueuosine reductase activity"/>
    <property type="evidence" value="ECO:0007669"/>
    <property type="project" value="TreeGrafter"/>
</dbReference>
<evidence type="ECO:0000256" key="6">
    <source>
        <dbReference type="ARBA" id="ARBA00022729"/>
    </source>
</evidence>
<dbReference type="SUPFAM" id="SSF54862">
    <property type="entry name" value="4Fe-4S ferredoxins"/>
    <property type="match status" value="1"/>
</dbReference>
<dbReference type="PROSITE" id="PS51379">
    <property type="entry name" value="4FE4S_FER_2"/>
    <property type="match status" value="1"/>
</dbReference>
<evidence type="ECO:0000256" key="3">
    <source>
        <dbReference type="ARBA" id="ARBA00022475"/>
    </source>
</evidence>
<comment type="caution">
    <text evidence="12">The sequence shown here is derived from an EMBL/GenBank/DDBJ whole genome shotgun (WGS) entry which is preliminary data.</text>
</comment>